<accession>A0AC34Q9Z9</accession>
<reference evidence="2" key="1">
    <citation type="submission" date="2022-11" db="UniProtKB">
        <authorList>
            <consortium name="WormBaseParasite"/>
        </authorList>
    </citation>
    <scope>IDENTIFICATION</scope>
</reference>
<protein>
    <submittedName>
        <fullName evidence="2">Major facilitator superfamily (MFS) profile domain-containing protein</fullName>
    </submittedName>
</protein>
<name>A0AC34Q9Z9_9BILA</name>
<proteinExistence type="predicted"/>
<evidence type="ECO:0000313" key="1">
    <source>
        <dbReference type="Proteomes" id="UP000887576"/>
    </source>
</evidence>
<organism evidence="1 2">
    <name type="scientific">Panagrolaimus sp. JU765</name>
    <dbReference type="NCBI Taxonomy" id="591449"/>
    <lineage>
        <taxon>Eukaryota</taxon>
        <taxon>Metazoa</taxon>
        <taxon>Ecdysozoa</taxon>
        <taxon>Nematoda</taxon>
        <taxon>Chromadorea</taxon>
        <taxon>Rhabditida</taxon>
        <taxon>Tylenchina</taxon>
        <taxon>Panagrolaimomorpha</taxon>
        <taxon>Panagrolaimoidea</taxon>
        <taxon>Panagrolaimidae</taxon>
        <taxon>Panagrolaimus</taxon>
    </lineage>
</organism>
<dbReference type="WBParaSite" id="JU765_v2.g1425.t1">
    <property type="protein sequence ID" value="JU765_v2.g1425.t1"/>
    <property type="gene ID" value="JU765_v2.g1425"/>
</dbReference>
<evidence type="ECO:0000313" key="2">
    <source>
        <dbReference type="WBParaSite" id="JU765_v2.g1425.t1"/>
    </source>
</evidence>
<dbReference type="Proteomes" id="UP000887576">
    <property type="component" value="Unplaced"/>
</dbReference>
<sequence>MIKCPVHGYGGDLEWHSDQEGLVLAAQNAGSLVMVLTGLYADRINGKFMVLISLILCTIGNFALPLLAQNSFWYAVGARISIGVADACMTPAINSLITRWFPQSERAAAVGIITGGRQIGTLFILPTAGYLCTRKDINGGWPTIFFLSGIISGLVVFFWIPMGADKPSKQYCISNRERLFIESKIACESIGKRTQKRHVPWRNLLGSVPLWVGVFSLICHEYPLVILLQFLPNYMRDVLEFTPTKNGMFSALPMIFLFSSKMLSASFSSWLAVHTDYDSTTICKAFNGIASFGLSASIFLVPFFDKEHAGCAIVCLCFAMAFAGLHTPGVQTALLQLAPPFSGIITGISFFIVAWFSICNKILTKWIVQNGTQEEWGIVIVSNPKQALEVGQP</sequence>